<dbReference type="STRING" id="90262.A0A1X2IY84"/>
<dbReference type="GO" id="GO:0005737">
    <property type="term" value="C:cytoplasm"/>
    <property type="evidence" value="ECO:0007669"/>
    <property type="project" value="TreeGrafter"/>
</dbReference>
<feature type="compositionally biased region" description="Low complexity" evidence="1">
    <location>
        <begin position="220"/>
        <end position="230"/>
    </location>
</feature>
<dbReference type="Gene3D" id="2.60.200.20">
    <property type="match status" value="1"/>
</dbReference>
<evidence type="ECO:0000259" key="2">
    <source>
        <dbReference type="PROSITE" id="PS50006"/>
    </source>
</evidence>
<dbReference type="PANTHER" id="PTHR15715:SF37">
    <property type="entry name" value="LD47843P"/>
    <property type="match status" value="1"/>
</dbReference>
<accession>A0A1X2IY84</accession>
<feature type="region of interest" description="Disordered" evidence="1">
    <location>
        <begin position="215"/>
        <end position="244"/>
    </location>
</feature>
<gene>
    <name evidence="3" type="ORF">BCR42DRAFT_88668</name>
</gene>
<dbReference type="InterPro" id="IPR051176">
    <property type="entry name" value="Cent_Immune-Sig_Mod"/>
</dbReference>
<dbReference type="AlphaFoldDB" id="A0A1X2IY84"/>
<evidence type="ECO:0000313" key="3">
    <source>
        <dbReference type="EMBL" id="ORZ24299.1"/>
    </source>
</evidence>
<protein>
    <submittedName>
        <fullName evidence="3">SMAD/FHA domain-containing protein</fullName>
    </submittedName>
</protein>
<dbReference type="Pfam" id="PF00498">
    <property type="entry name" value="FHA"/>
    <property type="match status" value="1"/>
</dbReference>
<dbReference type="InterPro" id="IPR000253">
    <property type="entry name" value="FHA_dom"/>
</dbReference>
<reference evidence="3 4" key="1">
    <citation type="submission" date="2016-07" db="EMBL/GenBank/DDBJ databases">
        <title>Pervasive Adenine N6-methylation of Active Genes in Fungi.</title>
        <authorList>
            <consortium name="DOE Joint Genome Institute"/>
            <person name="Mondo S.J."/>
            <person name="Dannebaum R.O."/>
            <person name="Kuo R.C."/>
            <person name="Labutti K."/>
            <person name="Haridas S."/>
            <person name="Kuo A."/>
            <person name="Salamov A."/>
            <person name="Ahrendt S.R."/>
            <person name="Lipzen A."/>
            <person name="Sullivan W."/>
            <person name="Andreopoulos W.B."/>
            <person name="Clum A."/>
            <person name="Lindquist E."/>
            <person name="Daum C."/>
            <person name="Ramamoorthy G.K."/>
            <person name="Gryganskyi A."/>
            <person name="Culley D."/>
            <person name="Magnuson J.K."/>
            <person name="James T.Y."/>
            <person name="O'Malley M.A."/>
            <person name="Stajich J.E."/>
            <person name="Spatafora J.W."/>
            <person name="Visel A."/>
            <person name="Grigoriev I.V."/>
        </authorList>
    </citation>
    <scope>NUCLEOTIDE SEQUENCE [LARGE SCALE GENOMIC DNA]</scope>
    <source>
        <strain evidence="3 4">NRRL 1336</strain>
    </source>
</reference>
<dbReference type="InterPro" id="IPR008984">
    <property type="entry name" value="SMAD_FHA_dom_sf"/>
</dbReference>
<dbReference type="SMART" id="SM00240">
    <property type="entry name" value="FHA"/>
    <property type="match status" value="1"/>
</dbReference>
<evidence type="ECO:0000313" key="4">
    <source>
        <dbReference type="Proteomes" id="UP000193560"/>
    </source>
</evidence>
<name>A0A1X2IY84_9FUNG</name>
<sequence>MTESLSQTQLIEDTNRFGKCKGATSFVNSNSGDGEIYNYNSNIDNNNNGANHHRSFSPTTSPSSVIYTVVLQPFDSHFPVKTIEIKENTKCRIGRQSNAKTVPKPLNGYFDSKVLSRNHAILWSEPEGGGVWIKDTKSSNGTFLNGHRLSEELEESEPFELKTGDQIAFGIDIIGEDGSILYHKVACSISIFNIPVDQMDLSTLKGFNLMNGLTSEGDTSQQRRSSVSSVASGKDTITNHSSKPMANQNKQWELLLAKLEITGC</sequence>
<dbReference type="SUPFAM" id="SSF49879">
    <property type="entry name" value="SMAD/FHA domain"/>
    <property type="match status" value="1"/>
</dbReference>
<feature type="domain" description="FHA" evidence="2">
    <location>
        <begin position="91"/>
        <end position="149"/>
    </location>
</feature>
<dbReference type="EMBL" id="MCGE01000002">
    <property type="protein sequence ID" value="ORZ24299.1"/>
    <property type="molecule type" value="Genomic_DNA"/>
</dbReference>
<proteinExistence type="predicted"/>
<dbReference type="PROSITE" id="PS50006">
    <property type="entry name" value="FHA_DOMAIN"/>
    <property type="match status" value="1"/>
</dbReference>
<dbReference type="OrthoDB" id="687730at2759"/>
<feature type="compositionally biased region" description="Polar residues" evidence="1">
    <location>
        <begin position="235"/>
        <end position="244"/>
    </location>
</feature>
<organism evidence="3 4">
    <name type="scientific">Absidia repens</name>
    <dbReference type="NCBI Taxonomy" id="90262"/>
    <lineage>
        <taxon>Eukaryota</taxon>
        <taxon>Fungi</taxon>
        <taxon>Fungi incertae sedis</taxon>
        <taxon>Mucoromycota</taxon>
        <taxon>Mucoromycotina</taxon>
        <taxon>Mucoromycetes</taxon>
        <taxon>Mucorales</taxon>
        <taxon>Cunninghamellaceae</taxon>
        <taxon>Absidia</taxon>
    </lineage>
</organism>
<evidence type="ECO:0000256" key="1">
    <source>
        <dbReference type="SAM" id="MobiDB-lite"/>
    </source>
</evidence>
<dbReference type="Proteomes" id="UP000193560">
    <property type="component" value="Unassembled WGS sequence"/>
</dbReference>
<comment type="caution">
    <text evidence="3">The sequence shown here is derived from an EMBL/GenBank/DDBJ whole genome shotgun (WGS) entry which is preliminary data.</text>
</comment>
<keyword evidence="4" id="KW-1185">Reference proteome</keyword>
<dbReference type="PANTHER" id="PTHR15715">
    <property type="entry name" value="CENTROSOMAL PROTEIN OF 170 KDA"/>
    <property type="match status" value="1"/>
</dbReference>